<gene>
    <name evidence="2" type="ORF">EAO74_22730</name>
</gene>
<feature type="domain" description="DUF3291" evidence="1">
    <location>
        <begin position="6"/>
        <end position="145"/>
    </location>
</feature>
<dbReference type="EMBL" id="RDBM01000037">
    <property type="protein sequence ID" value="TXS23428.1"/>
    <property type="molecule type" value="Genomic_DNA"/>
</dbReference>
<organism evidence="2">
    <name type="scientific">Streptomyces sp. gb1(2016)</name>
    <dbReference type="NCBI Taxonomy" id="1828321"/>
    <lineage>
        <taxon>Bacteria</taxon>
        <taxon>Bacillati</taxon>
        <taxon>Actinomycetota</taxon>
        <taxon>Actinomycetes</taxon>
        <taxon>Kitasatosporales</taxon>
        <taxon>Streptomycetaceae</taxon>
        <taxon>Streptomyces</taxon>
    </lineage>
</organism>
<dbReference type="RefSeq" id="WP_147984645.1">
    <property type="nucleotide sequence ID" value="NZ_RDBM01000037.1"/>
</dbReference>
<dbReference type="InterPro" id="IPR021708">
    <property type="entry name" value="DUF3291"/>
</dbReference>
<evidence type="ECO:0000313" key="2">
    <source>
        <dbReference type="EMBL" id="TXS23428.1"/>
    </source>
</evidence>
<reference evidence="2" key="1">
    <citation type="submission" date="2018-10" db="EMBL/GenBank/DDBJ databases">
        <authorList>
            <person name="Hariharan J."/>
            <person name="Choudoir M.J."/>
            <person name="Diebold P."/>
            <person name="Panke-Buisse K."/>
            <person name="Campbell A.N."/>
            <person name="Buckley D.H."/>
        </authorList>
    </citation>
    <scope>NUCLEOTIDE SEQUENCE</scope>
    <source>
        <strain evidence="2">Gb1</strain>
    </source>
</reference>
<accession>A0A652KKA2</accession>
<comment type="caution">
    <text evidence="2">The sequence shown here is derived from an EMBL/GenBank/DDBJ whole genome shotgun (WGS) entry which is preliminary data.</text>
</comment>
<protein>
    <submittedName>
        <fullName evidence="2">DUF3291 domain-containing protein</fullName>
    </submittedName>
</protein>
<dbReference type="SUPFAM" id="SSF54909">
    <property type="entry name" value="Dimeric alpha+beta barrel"/>
    <property type="match status" value="1"/>
</dbReference>
<dbReference type="InterPro" id="IPR011008">
    <property type="entry name" value="Dimeric_a/b-barrel"/>
</dbReference>
<dbReference type="Pfam" id="PF11695">
    <property type="entry name" value="DUF3291"/>
    <property type="match status" value="1"/>
</dbReference>
<sequence>MNAFHLAQVNVGRMLAPLDSPQLADFVAHLPEINTLADQAPGFVWRMVDDGGADSTSLRPEVDDDLLLINCSVWESVEALHDYTYRSAHLKVLARRREWFERLAEFHHAMWWVPAGHRPSVAEAMERIALIRENGEGPEAFTFRAPHPAPSSSPAP</sequence>
<proteinExistence type="predicted"/>
<name>A0A652KKA2_9ACTN</name>
<dbReference type="AlphaFoldDB" id="A0A652KKA2"/>
<evidence type="ECO:0000259" key="1">
    <source>
        <dbReference type="Pfam" id="PF11695"/>
    </source>
</evidence>